<feature type="signal peptide" evidence="6">
    <location>
        <begin position="1"/>
        <end position="31"/>
    </location>
</feature>
<evidence type="ECO:0000256" key="2">
    <source>
        <dbReference type="ARBA" id="ARBA00011891"/>
    </source>
</evidence>
<dbReference type="InterPro" id="IPR038445">
    <property type="entry name" value="NCDase_C_sf"/>
</dbReference>
<evidence type="ECO:0000259" key="7">
    <source>
        <dbReference type="Pfam" id="PF04734"/>
    </source>
</evidence>
<reference evidence="9" key="1">
    <citation type="submission" date="2022-11" db="EMBL/GenBank/DDBJ databases">
        <title>Centuries of genome instability and evolution in soft-shell clam transmissible cancer (bioRxiv).</title>
        <authorList>
            <person name="Hart S.F.M."/>
            <person name="Yonemitsu M.A."/>
            <person name="Giersch R.M."/>
            <person name="Beal B.F."/>
            <person name="Arriagada G."/>
            <person name="Davis B.W."/>
            <person name="Ostrander E.A."/>
            <person name="Goff S.P."/>
            <person name="Metzger M.J."/>
        </authorList>
    </citation>
    <scope>NUCLEOTIDE SEQUENCE</scope>
    <source>
        <strain evidence="9">MELC-2E11</strain>
        <tissue evidence="9">Siphon/mantle</tissue>
    </source>
</reference>
<evidence type="ECO:0000313" key="9">
    <source>
        <dbReference type="EMBL" id="WAQ96262.1"/>
    </source>
</evidence>
<dbReference type="Gene3D" id="2.60.40.2300">
    <property type="entry name" value="Neutral/alkaline non-lysosomal ceramidase, C-terminal domain"/>
    <property type="match status" value="1"/>
</dbReference>
<evidence type="ECO:0000313" key="10">
    <source>
        <dbReference type="Proteomes" id="UP001164746"/>
    </source>
</evidence>
<dbReference type="EC" id="3.5.1.23" evidence="2 5"/>
<organism evidence="9 10">
    <name type="scientific">Mya arenaria</name>
    <name type="common">Soft-shell clam</name>
    <dbReference type="NCBI Taxonomy" id="6604"/>
    <lineage>
        <taxon>Eukaryota</taxon>
        <taxon>Metazoa</taxon>
        <taxon>Spiralia</taxon>
        <taxon>Lophotrochozoa</taxon>
        <taxon>Mollusca</taxon>
        <taxon>Bivalvia</taxon>
        <taxon>Autobranchia</taxon>
        <taxon>Heteroconchia</taxon>
        <taxon>Euheterodonta</taxon>
        <taxon>Imparidentia</taxon>
        <taxon>Neoheterodontei</taxon>
        <taxon>Myida</taxon>
        <taxon>Myoidea</taxon>
        <taxon>Myidae</taxon>
        <taxon>Mya</taxon>
    </lineage>
</organism>
<name>A0ABY7DF24_MYAAR</name>
<evidence type="ECO:0000259" key="8">
    <source>
        <dbReference type="Pfam" id="PF17048"/>
    </source>
</evidence>
<feature type="domain" description="Neutral/alkaline non-lysosomal ceramidase N-terminal" evidence="7">
    <location>
        <begin position="154"/>
        <end position="262"/>
    </location>
</feature>
<sequence>MISVNKMANVRMKWIVCCTFLLSILVTSSSAQTDYNVGIGIADITGPAAEVNMMGYANPAQTSRGIHLRQFSRAFIFEDNNKNRVVFINIDACMFSAGVKLEVNYGGKYTERNVCISGTHTHSGPAGFHQYLLFDITSMGFSIDRAESKIRPANLYKYDTDKEMTVLRIVDAEGKPFGMISWFAVHCTSMNNTNRLISSDNKGLAELMFEAEMNGEHVLPGKGDFVAAFAQANEGDVSPNTQGPHCLDTGLRCDFNKSTCNGRELFDSAFTKLTGPVDFRHTYTNMTDQTLPDGKRTCKGAMGYSFAAGTTDGPGAFNFAQSTTSPSPVWNFVSHLLKNPSKAQIECHHPKPILLDTGEMDFPYAWEPAVVDTQILRIGQMFLIAVPAEFTTMSGRRTRDAVVESLKSAGLQVEPIPIIAGLSNDYADYVTTFEEYQEQRYEGGSTIYGPHTLEAYINVFRNLSKALVSGSPVAPGPNPPDLVSKQVSFLPPVILDRAPLGKSYAQGDRVEVKFVGANPRNNLRVDYMVNSTAWETVYTDAHWQTQFHWESAAFFESVVTIYWDIPSYQKPGMYRVSYFCDHKELGGGIQSAQGTSSTFKVTNSQEKMAMLNKKWEKKKTILERINKALKGKESKSAQLTNLVKPK</sequence>
<feature type="domain" description="Neutral/alkaline non-lysosomal ceramidase N-terminal" evidence="7">
    <location>
        <begin position="263"/>
        <end position="458"/>
    </location>
</feature>
<dbReference type="EMBL" id="CP111013">
    <property type="protein sequence ID" value="WAQ96262.1"/>
    <property type="molecule type" value="Genomic_DNA"/>
</dbReference>
<dbReference type="InterPro" id="IPR031329">
    <property type="entry name" value="NEUT/ALK_ceramidase_N"/>
</dbReference>
<dbReference type="Pfam" id="PF04734">
    <property type="entry name" value="Ceramidase_alk"/>
    <property type="match status" value="3"/>
</dbReference>
<evidence type="ECO:0000256" key="4">
    <source>
        <dbReference type="ARBA" id="ARBA00022801"/>
    </source>
</evidence>
<keyword evidence="10" id="KW-1185">Reference proteome</keyword>
<feature type="domain" description="Neutral/alkaline non-lysosomal ceramidase C-terminal" evidence="8">
    <location>
        <begin position="460"/>
        <end position="601"/>
    </location>
</feature>
<keyword evidence="6" id="KW-0732">Signal</keyword>
<keyword evidence="5" id="KW-0443">Lipid metabolism</keyword>
<dbReference type="Pfam" id="PF17048">
    <property type="entry name" value="Ceramidse_alk_C"/>
    <property type="match status" value="1"/>
</dbReference>
<comment type="similarity">
    <text evidence="1 5">Belongs to the neutral ceramidase family.</text>
</comment>
<accession>A0ABY7DF24</accession>
<keyword evidence="5" id="KW-0746">Sphingolipid metabolism</keyword>
<dbReference type="PANTHER" id="PTHR12670">
    <property type="entry name" value="CERAMIDASE"/>
    <property type="match status" value="1"/>
</dbReference>
<dbReference type="InterPro" id="IPR006823">
    <property type="entry name" value="Ceramidase_alk"/>
</dbReference>
<keyword evidence="4 5" id="KW-0378">Hydrolase</keyword>
<protein>
    <recommendedName>
        <fullName evidence="3 5">Neutral ceramidase</fullName>
        <ecNumber evidence="2 5">3.5.1.23</ecNumber>
    </recommendedName>
</protein>
<dbReference type="Proteomes" id="UP001164746">
    <property type="component" value="Chromosome 2"/>
</dbReference>
<evidence type="ECO:0000256" key="1">
    <source>
        <dbReference type="ARBA" id="ARBA00009835"/>
    </source>
</evidence>
<evidence type="ECO:0000256" key="5">
    <source>
        <dbReference type="RuleBase" id="RU366019"/>
    </source>
</evidence>
<proteinExistence type="inferred from homology"/>
<feature type="chain" id="PRO_5046251007" description="Neutral ceramidase" evidence="6">
    <location>
        <begin position="32"/>
        <end position="646"/>
    </location>
</feature>
<dbReference type="InterPro" id="IPR031331">
    <property type="entry name" value="NEUT/ALK_ceramidase_C"/>
</dbReference>
<evidence type="ECO:0000256" key="6">
    <source>
        <dbReference type="SAM" id="SignalP"/>
    </source>
</evidence>
<comment type="catalytic activity">
    <reaction evidence="5">
        <text>an N-acylsphing-4-enine + H2O = sphing-4-enine + a fatty acid</text>
        <dbReference type="Rhea" id="RHEA:20856"/>
        <dbReference type="ChEBI" id="CHEBI:15377"/>
        <dbReference type="ChEBI" id="CHEBI:28868"/>
        <dbReference type="ChEBI" id="CHEBI:52639"/>
        <dbReference type="ChEBI" id="CHEBI:57756"/>
        <dbReference type="EC" id="3.5.1.23"/>
    </reaction>
</comment>
<feature type="domain" description="Neutral/alkaline non-lysosomal ceramidase N-terminal" evidence="7">
    <location>
        <begin position="35"/>
        <end position="145"/>
    </location>
</feature>
<dbReference type="PANTHER" id="PTHR12670:SF1">
    <property type="entry name" value="NEUTRAL CERAMIDASE"/>
    <property type="match status" value="1"/>
</dbReference>
<gene>
    <name evidence="9" type="ORF">MAR_028952</name>
</gene>
<evidence type="ECO:0000256" key="3">
    <source>
        <dbReference type="ARBA" id="ARBA00019235"/>
    </source>
</evidence>